<evidence type="ECO:0000259" key="7">
    <source>
        <dbReference type="Pfam" id="PF08281"/>
    </source>
</evidence>
<dbReference type="EMBL" id="AP019376">
    <property type="protein sequence ID" value="BBH87939.1"/>
    <property type="molecule type" value="Genomic_DNA"/>
</dbReference>
<name>A0A455SLT9_9CHLR</name>
<dbReference type="Gene3D" id="1.10.1740.10">
    <property type="match status" value="1"/>
</dbReference>
<dbReference type="Pfam" id="PF08281">
    <property type="entry name" value="Sigma70_r4_2"/>
    <property type="match status" value="1"/>
</dbReference>
<dbReference type="InterPro" id="IPR014284">
    <property type="entry name" value="RNA_pol_sigma-70_dom"/>
</dbReference>
<dbReference type="InterPro" id="IPR013325">
    <property type="entry name" value="RNA_pol_sigma_r2"/>
</dbReference>
<dbReference type="GO" id="GO:0006352">
    <property type="term" value="P:DNA-templated transcription initiation"/>
    <property type="evidence" value="ECO:0007669"/>
    <property type="project" value="InterPro"/>
</dbReference>
<keyword evidence="5" id="KW-0804">Transcription</keyword>
<dbReference type="NCBIfam" id="TIGR02937">
    <property type="entry name" value="sigma70-ECF"/>
    <property type="match status" value="1"/>
</dbReference>
<keyword evidence="4" id="KW-0238">DNA-binding</keyword>
<feature type="domain" description="RNA polymerase sigma factor 70 region 4 type 2" evidence="7">
    <location>
        <begin position="116"/>
        <end position="168"/>
    </location>
</feature>
<evidence type="ECO:0000313" key="8">
    <source>
        <dbReference type="EMBL" id="BBH87939.1"/>
    </source>
</evidence>
<feature type="domain" description="RNA polymerase sigma-70 region 2" evidence="6">
    <location>
        <begin position="18"/>
        <end position="86"/>
    </location>
</feature>
<evidence type="ECO:0000256" key="1">
    <source>
        <dbReference type="ARBA" id="ARBA00010641"/>
    </source>
</evidence>
<dbReference type="Gene3D" id="1.10.10.10">
    <property type="entry name" value="Winged helix-like DNA-binding domain superfamily/Winged helix DNA-binding domain"/>
    <property type="match status" value="1"/>
</dbReference>
<dbReference type="Pfam" id="PF04542">
    <property type="entry name" value="Sigma70_r2"/>
    <property type="match status" value="1"/>
</dbReference>
<evidence type="ECO:0000256" key="5">
    <source>
        <dbReference type="ARBA" id="ARBA00023163"/>
    </source>
</evidence>
<dbReference type="GO" id="GO:0003677">
    <property type="term" value="F:DNA binding"/>
    <property type="evidence" value="ECO:0007669"/>
    <property type="project" value="UniProtKB-KW"/>
</dbReference>
<evidence type="ECO:0008006" key="9">
    <source>
        <dbReference type="Google" id="ProtNLM"/>
    </source>
</evidence>
<evidence type="ECO:0000259" key="6">
    <source>
        <dbReference type="Pfam" id="PF04542"/>
    </source>
</evidence>
<accession>A0A455SLT9</accession>
<reference evidence="8" key="1">
    <citation type="submission" date="2018-12" db="EMBL/GenBank/DDBJ databases">
        <title>Novel natural products biosynthetic potential of the class Ktedonobacteria.</title>
        <authorList>
            <person name="Zheng Y."/>
            <person name="Saitou A."/>
            <person name="Wang C.M."/>
            <person name="Toyoda A."/>
            <person name="Minakuchi Y."/>
            <person name="Sekiguchi Y."/>
            <person name="Ueda K."/>
            <person name="Takano H."/>
            <person name="Sakai Y."/>
            <person name="Yokota A."/>
            <person name="Yabe S."/>
        </authorList>
    </citation>
    <scope>NUCLEOTIDE SEQUENCE</scope>
    <source>
        <strain evidence="8">COM3</strain>
    </source>
</reference>
<sequence length="179" mass="21207">MQNKGVNVYQPEDALSSLFEQYAPVIFALLRSHVPSREEAEDILAEVFMSALQHPEIMQWDGPRALYWLKRVAYYKVVDSYRLKQRYRTITLATFTNEIHDERDPESIFLHQEVYNELYDSIQRLSIKQQQLLFLRYGCNLATAEIAVFLNRSDQSVRKQLSRTIQQLRRIHQARQKGE</sequence>
<comment type="similarity">
    <text evidence="1">Belongs to the sigma-70 factor family. ECF subfamily.</text>
</comment>
<dbReference type="InterPro" id="IPR039425">
    <property type="entry name" value="RNA_pol_sigma-70-like"/>
</dbReference>
<dbReference type="InterPro" id="IPR013249">
    <property type="entry name" value="RNA_pol_sigma70_r4_t2"/>
</dbReference>
<dbReference type="PANTHER" id="PTHR43133:SF52">
    <property type="entry name" value="ECF RNA POLYMERASE SIGMA FACTOR SIGL"/>
    <property type="match status" value="1"/>
</dbReference>
<proteinExistence type="inferred from homology"/>
<dbReference type="SUPFAM" id="SSF88946">
    <property type="entry name" value="Sigma2 domain of RNA polymerase sigma factors"/>
    <property type="match status" value="1"/>
</dbReference>
<dbReference type="InterPro" id="IPR013324">
    <property type="entry name" value="RNA_pol_sigma_r3/r4-like"/>
</dbReference>
<dbReference type="SUPFAM" id="SSF88659">
    <property type="entry name" value="Sigma3 and sigma4 domains of RNA polymerase sigma factors"/>
    <property type="match status" value="1"/>
</dbReference>
<dbReference type="AlphaFoldDB" id="A0A455SLT9"/>
<dbReference type="GO" id="GO:0016987">
    <property type="term" value="F:sigma factor activity"/>
    <property type="evidence" value="ECO:0007669"/>
    <property type="project" value="UniProtKB-KW"/>
</dbReference>
<dbReference type="InterPro" id="IPR036388">
    <property type="entry name" value="WH-like_DNA-bd_sf"/>
</dbReference>
<dbReference type="InterPro" id="IPR007627">
    <property type="entry name" value="RNA_pol_sigma70_r2"/>
</dbReference>
<dbReference type="PANTHER" id="PTHR43133">
    <property type="entry name" value="RNA POLYMERASE ECF-TYPE SIGMA FACTO"/>
    <property type="match status" value="1"/>
</dbReference>
<evidence type="ECO:0000256" key="4">
    <source>
        <dbReference type="ARBA" id="ARBA00023125"/>
    </source>
</evidence>
<gene>
    <name evidence="8" type="ORF">KTC_26900</name>
</gene>
<evidence type="ECO:0000256" key="3">
    <source>
        <dbReference type="ARBA" id="ARBA00023082"/>
    </source>
</evidence>
<organism evidence="8">
    <name type="scientific">Thermosporothrix sp. COM3</name>
    <dbReference type="NCBI Taxonomy" id="2490863"/>
    <lineage>
        <taxon>Bacteria</taxon>
        <taxon>Bacillati</taxon>
        <taxon>Chloroflexota</taxon>
        <taxon>Ktedonobacteria</taxon>
        <taxon>Ktedonobacterales</taxon>
        <taxon>Thermosporotrichaceae</taxon>
        <taxon>Thermosporothrix</taxon>
    </lineage>
</organism>
<evidence type="ECO:0000256" key="2">
    <source>
        <dbReference type="ARBA" id="ARBA00023015"/>
    </source>
</evidence>
<keyword evidence="2" id="KW-0805">Transcription regulation</keyword>
<keyword evidence="3" id="KW-0731">Sigma factor</keyword>
<protein>
    <recommendedName>
        <fullName evidence="9">DNA-directed RNA polymerase sigma-70 factor</fullName>
    </recommendedName>
</protein>